<keyword evidence="2" id="KW-1185">Reference proteome</keyword>
<proteinExistence type="predicted"/>
<protein>
    <submittedName>
        <fullName evidence="1">Uncharacterized protein</fullName>
    </submittedName>
</protein>
<dbReference type="Proteomes" id="UP000799754">
    <property type="component" value="Unassembled WGS sequence"/>
</dbReference>
<sequence>MAPTLLEAAALALRASSIVCPTTPTCPQDDKCTYVSKGVTLHVNCATNFYGGDLQLAQGANSRTFALSCGIDFYGGDFTNMKAASLVVCTQACAETRNVLLLAFFGGKGLGHCYLKNKNNAASANESIDGDYCCRHPGCSSSFYHLVVLFADRSYVANHCFDIKQYGLLDFVRCQLFIVEHGSFVLIKFIRHRDIKRDQEVFQHF</sequence>
<name>A0ACB6S0E9_9PLEO</name>
<reference evidence="1" key="1">
    <citation type="journal article" date="2020" name="Stud. Mycol.">
        <title>101 Dothideomycetes genomes: a test case for predicting lifestyles and emergence of pathogens.</title>
        <authorList>
            <person name="Haridas S."/>
            <person name="Albert R."/>
            <person name="Binder M."/>
            <person name="Bloem J."/>
            <person name="Labutti K."/>
            <person name="Salamov A."/>
            <person name="Andreopoulos B."/>
            <person name="Baker S."/>
            <person name="Barry K."/>
            <person name="Bills G."/>
            <person name="Bluhm B."/>
            <person name="Cannon C."/>
            <person name="Castanera R."/>
            <person name="Culley D."/>
            <person name="Daum C."/>
            <person name="Ezra D."/>
            <person name="Gonzalez J."/>
            <person name="Henrissat B."/>
            <person name="Kuo A."/>
            <person name="Liang C."/>
            <person name="Lipzen A."/>
            <person name="Lutzoni F."/>
            <person name="Magnuson J."/>
            <person name="Mondo S."/>
            <person name="Nolan M."/>
            <person name="Ohm R."/>
            <person name="Pangilinan J."/>
            <person name="Park H.-J."/>
            <person name="Ramirez L."/>
            <person name="Alfaro M."/>
            <person name="Sun H."/>
            <person name="Tritt A."/>
            <person name="Yoshinaga Y."/>
            <person name="Zwiers L.-H."/>
            <person name="Turgeon B."/>
            <person name="Goodwin S."/>
            <person name="Spatafora J."/>
            <person name="Crous P."/>
            <person name="Grigoriev I."/>
        </authorList>
    </citation>
    <scope>NUCLEOTIDE SEQUENCE</scope>
    <source>
        <strain evidence="1">CBS 525.71</strain>
    </source>
</reference>
<evidence type="ECO:0000313" key="1">
    <source>
        <dbReference type="EMBL" id="KAF2627498.1"/>
    </source>
</evidence>
<comment type="caution">
    <text evidence="1">The sequence shown here is derived from an EMBL/GenBank/DDBJ whole genome shotgun (WGS) entry which is preliminary data.</text>
</comment>
<gene>
    <name evidence="1" type="ORF">BU25DRAFT_421509</name>
</gene>
<organism evidence="1 2">
    <name type="scientific">Macroventuria anomochaeta</name>
    <dbReference type="NCBI Taxonomy" id="301207"/>
    <lineage>
        <taxon>Eukaryota</taxon>
        <taxon>Fungi</taxon>
        <taxon>Dikarya</taxon>
        <taxon>Ascomycota</taxon>
        <taxon>Pezizomycotina</taxon>
        <taxon>Dothideomycetes</taxon>
        <taxon>Pleosporomycetidae</taxon>
        <taxon>Pleosporales</taxon>
        <taxon>Pleosporineae</taxon>
        <taxon>Didymellaceae</taxon>
        <taxon>Macroventuria</taxon>
    </lineage>
</organism>
<evidence type="ECO:0000313" key="2">
    <source>
        <dbReference type="Proteomes" id="UP000799754"/>
    </source>
</evidence>
<dbReference type="EMBL" id="MU006716">
    <property type="protein sequence ID" value="KAF2627498.1"/>
    <property type="molecule type" value="Genomic_DNA"/>
</dbReference>
<accession>A0ACB6S0E9</accession>